<dbReference type="GO" id="GO:0035097">
    <property type="term" value="C:histone methyltransferase complex"/>
    <property type="evidence" value="ECO:0007669"/>
    <property type="project" value="TreeGrafter"/>
</dbReference>
<feature type="region of interest" description="Disordered" evidence="6">
    <location>
        <begin position="801"/>
        <end position="824"/>
    </location>
</feature>
<feature type="compositionally biased region" description="Polar residues" evidence="6">
    <location>
        <begin position="320"/>
        <end position="352"/>
    </location>
</feature>
<dbReference type="InterPro" id="IPR059124">
    <property type="entry name" value="Kelch_HCF"/>
</dbReference>
<dbReference type="SUPFAM" id="SSF49265">
    <property type="entry name" value="Fibronectin type III"/>
    <property type="match status" value="1"/>
</dbReference>
<evidence type="ECO:0000256" key="2">
    <source>
        <dbReference type="ARBA" id="ARBA00022441"/>
    </source>
</evidence>
<evidence type="ECO:0000313" key="8">
    <source>
        <dbReference type="EMBL" id="CAD5115216.1"/>
    </source>
</evidence>
<evidence type="ECO:0000256" key="3">
    <source>
        <dbReference type="ARBA" id="ARBA00022553"/>
    </source>
</evidence>
<dbReference type="InterPro" id="IPR013783">
    <property type="entry name" value="Ig-like_fold"/>
</dbReference>
<feature type="region of interest" description="Disordered" evidence="6">
    <location>
        <begin position="316"/>
        <end position="377"/>
    </location>
</feature>
<dbReference type="Gene3D" id="6.10.250.2590">
    <property type="match status" value="1"/>
</dbReference>
<dbReference type="SMART" id="SM00060">
    <property type="entry name" value="FN3"/>
    <property type="match status" value="2"/>
</dbReference>
<dbReference type="InterPro" id="IPR036116">
    <property type="entry name" value="FN3_sf"/>
</dbReference>
<keyword evidence="9" id="KW-1185">Reference proteome</keyword>
<evidence type="ECO:0000313" key="9">
    <source>
        <dbReference type="Proteomes" id="UP000549394"/>
    </source>
</evidence>
<reference evidence="8 9" key="1">
    <citation type="submission" date="2020-08" db="EMBL/GenBank/DDBJ databases">
        <authorList>
            <person name="Hejnol A."/>
        </authorList>
    </citation>
    <scope>NUCLEOTIDE SEQUENCE [LARGE SCALE GENOMIC DNA]</scope>
</reference>
<dbReference type="Gene3D" id="2.60.40.10">
    <property type="entry name" value="Immunoglobulins"/>
    <property type="match status" value="2"/>
</dbReference>
<comment type="caution">
    <text evidence="8">The sequence shown here is derived from an EMBL/GenBank/DDBJ whole genome shotgun (WGS) entry which is preliminary data.</text>
</comment>
<feature type="region of interest" description="Disordered" evidence="6">
    <location>
        <begin position="628"/>
        <end position="649"/>
    </location>
</feature>
<dbReference type="GO" id="GO:0006338">
    <property type="term" value="P:chromatin remodeling"/>
    <property type="evidence" value="ECO:0007669"/>
    <property type="project" value="TreeGrafter"/>
</dbReference>
<feature type="region of interest" description="Disordered" evidence="6">
    <location>
        <begin position="673"/>
        <end position="723"/>
    </location>
</feature>
<dbReference type="InterPro" id="IPR015915">
    <property type="entry name" value="Kelch-typ_b-propeller"/>
</dbReference>
<dbReference type="InterPro" id="IPR043536">
    <property type="entry name" value="HCF1/2"/>
</dbReference>
<protein>
    <submittedName>
        <fullName evidence="8">DgyrCDS4209</fullName>
    </submittedName>
</protein>
<dbReference type="InterPro" id="IPR003961">
    <property type="entry name" value="FN3_dom"/>
</dbReference>
<dbReference type="FunFam" id="2.120.10.80:FF:000015">
    <property type="entry name" value="host cell factor 1 isoform X1"/>
    <property type="match status" value="1"/>
</dbReference>
<feature type="domain" description="Fibronectin type-III" evidence="7">
    <location>
        <begin position="265"/>
        <end position="905"/>
    </location>
</feature>
<accession>A0A7I8VHS1</accession>
<proteinExistence type="predicted"/>
<dbReference type="Proteomes" id="UP000549394">
    <property type="component" value="Unassembled WGS sequence"/>
</dbReference>
<comment type="subcellular location">
    <subcellularLocation>
        <location evidence="1">Nucleus</location>
    </subcellularLocation>
</comment>
<dbReference type="Gene3D" id="2.120.10.80">
    <property type="entry name" value="Kelch-type beta propeller"/>
    <property type="match status" value="1"/>
</dbReference>
<dbReference type="EMBL" id="CAJFCJ010000006">
    <property type="protein sequence ID" value="CAD5115216.1"/>
    <property type="molecule type" value="Genomic_DNA"/>
</dbReference>
<dbReference type="SUPFAM" id="SSF117281">
    <property type="entry name" value="Kelch motif"/>
    <property type="match status" value="1"/>
</dbReference>
<gene>
    <name evidence="8" type="ORF">DGYR_LOCUS3977</name>
</gene>
<keyword evidence="3" id="KW-0597">Phosphoprotein</keyword>
<evidence type="ECO:0000256" key="1">
    <source>
        <dbReference type="ARBA" id="ARBA00004123"/>
    </source>
</evidence>
<dbReference type="PANTHER" id="PTHR46003">
    <property type="entry name" value="HOST CELL FACTOR"/>
    <property type="match status" value="1"/>
</dbReference>
<name>A0A7I8VHS1_9ANNE</name>
<evidence type="ECO:0000259" key="7">
    <source>
        <dbReference type="SMART" id="SM00060"/>
    </source>
</evidence>
<evidence type="ECO:0000256" key="6">
    <source>
        <dbReference type="SAM" id="MobiDB-lite"/>
    </source>
</evidence>
<feature type="compositionally biased region" description="Low complexity" evidence="6">
    <location>
        <begin position="631"/>
        <end position="640"/>
    </location>
</feature>
<dbReference type="PANTHER" id="PTHR46003:SF1">
    <property type="entry name" value="HOST CELL FACTOR"/>
    <property type="match status" value="1"/>
</dbReference>
<keyword evidence="4" id="KW-0677">Repeat</keyword>
<sequence>MVEYGKYSNELYELQASRWEWRRLRPKPPKGGQPPCPRLGHSFTLHANKVYLFGGLANDSEDPKNNIPRYLNDLYTLELRQGTNTVAWDKPITNGQAPPPRESHTCVAYVDKFGQNPRLLIYGGMSGCRLGDLWQFDINTNAWTKPTYTGVAPLPRSLHSATVIGHRMFVFGGWVPLVMDDVKVASHEKEWKCTNTLASLDLETMSWEPLAMEVFEDALPRPRAGHCAVTIHNRLYIWSGRDGYRKAWNNQVCFKDLWFLETEKPAAPGRVQLVRASTNTLEVCWGNVPNADAYILQLQKYEIPASQAPASPLASTAQAKTPTLRQVSPGTAQMRSVAPLQSPQIRTVSPRVTTPIVRPGKSPGNTTTIKVVSGPGGQQIMTVPTKTVVNTSGQSGVRTVSNVSGIISQSNRSSSNSAAGIKVVTPTIMGPSSIKVTPVSRQVVTAGQQTVRMTSPTIIKSGTPTTASGQQKQIITVHKGGQVTLVKTTQGVSMGQVPKVTLLSNKSGMTVNQTGGVSQKSLPQGATIVKLVTTQANQVGKPTTIITSQASGSGGQTVVGGIASGQQKTIIKTVPSNLLAGKPGGKQTVVIASPKSAQNTPQGTKIITALPKSGNSATPSSTQFYVVTSRPGQSPQQGSSKPIITLVSGSGGTAPTMSAVEQAAVDAAAESQALDELPQVDGSGDLRIPQLDGMFDGDANGSNEDGQLDSNNQDVAPASDGLPEQFLEGSAEDAEEPVPMPQLAENLDQNQAAEERNKSSMDIKQETDEAANADDLSGADALATLASAAVSAADGVQIKKEEKVKEEADDKTEDEDGDKKKEEDGPKWYDVCVIKATNCVVSSYYIPNDKESSTASNEEDGVEQKPQLDIDVVNLPDHSQMKKETLTPGTAYKFRVAAMNSCGRGPFSEVSAFKTCLPGFPGAPSAIKISKSTEGAHLSWEPPQNTAGKITEYSVYLAVRNQPDRTTPSTPGAAGQQLAFVRVYCGPQPTCIVNQSNLSTAHVDCSTKPAIIFRIAARNEKGYGPATQVRWLQDSMLASSPAANKPTFKRTIAVADSKATTVGGVQVKKIKVDGTE</sequence>
<organism evidence="8 9">
    <name type="scientific">Dimorphilus gyrociliatus</name>
    <dbReference type="NCBI Taxonomy" id="2664684"/>
    <lineage>
        <taxon>Eukaryota</taxon>
        <taxon>Metazoa</taxon>
        <taxon>Spiralia</taxon>
        <taxon>Lophotrochozoa</taxon>
        <taxon>Annelida</taxon>
        <taxon>Polychaeta</taxon>
        <taxon>Polychaeta incertae sedis</taxon>
        <taxon>Dinophilidae</taxon>
        <taxon>Dimorphilus</taxon>
    </lineage>
</organism>
<feature type="region of interest" description="Disordered" evidence="6">
    <location>
        <begin position="848"/>
        <end position="867"/>
    </location>
</feature>
<dbReference type="AlphaFoldDB" id="A0A7I8VHS1"/>
<feature type="domain" description="Fibronectin type-III" evidence="7">
    <location>
        <begin position="921"/>
        <end position="1024"/>
    </location>
</feature>
<keyword evidence="5" id="KW-0539">Nucleus</keyword>
<evidence type="ECO:0000256" key="4">
    <source>
        <dbReference type="ARBA" id="ARBA00022737"/>
    </source>
</evidence>
<dbReference type="CDD" id="cd00063">
    <property type="entry name" value="FN3"/>
    <property type="match status" value="2"/>
</dbReference>
<keyword evidence="2" id="KW-0880">Kelch repeat</keyword>
<dbReference type="GO" id="GO:0003713">
    <property type="term" value="F:transcription coactivator activity"/>
    <property type="evidence" value="ECO:0007669"/>
    <property type="project" value="TreeGrafter"/>
</dbReference>
<evidence type="ECO:0000256" key="5">
    <source>
        <dbReference type="ARBA" id="ARBA00023242"/>
    </source>
</evidence>
<feature type="compositionally biased region" description="Polar residues" evidence="6">
    <location>
        <begin position="700"/>
        <end position="714"/>
    </location>
</feature>
<dbReference type="Pfam" id="PF13854">
    <property type="entry name" value="Kelch_HCF"/>
    <property type="match status" value="1"/>
</dbReference>
<dbReference type="OrthoDB" id="10001928at2759"/>